<keyword evidence="4 9" id="KW-0863">Zinc-finger</keyword>
<evidence type="ECO:0000313" key="12">
    <source>
        <dbReference type="EMBL" id="CAI2380274.1"/>
    </source>
</evidence>
<evidence type="ECO:0000256" key="7">
    <source>
        <dbReference type="ARBA" id="ARBA00023163"/>
    </source>
</evidence>
<feature type="domain" description="C2H2-type" evidence="11">
    <location>
        <begin position="117"/>
        <end position="145"/>
    </location>
</feature>
<dbReference type="GO" id="GO:0008270">
    <property type="term" value="F:zinc ion binding"/>
    <property type="evidence" value="ECO:0007669"/>
    <property type="project" value="UniProtKB-KW"/>
</dbReference>
<dbReference type="PROSITE" id="PS00028">
    <property type="entry name" value="ZINC_FINGER_C2H2_1"/>
    <property type="match status" value="3"/>
</dbReference>
<dbReference type="PANTHER" id="PTHR46179:SF13">
    <property type="entry name" value="C2H2-TYPE DOMAIN-CONTAINING PROTEIN"/>
    <property type="match status" value="1"/>
</dbReference>
<keyword evidence="8" id="KW-0539">Nucleus</keyword>
<name>A0AAD1XWS8_EUPCR</name>
<gene>
    <name evidence="12" type="ORF">ECRASSUSDP1_LOCUS21706</name>
</gene>
<evidence type="ECO:0000256" key="6">
    <source>
        <dbReference type="ARBA" id="ARBA00023015"/>
    </source>
</evidence>
<dbReference type="Pfam" id="PF00096">
    <property type="entry name" value="zf-C2H2"/>
    <property type="match status" value="2"/>
</dbReference>
<dbReference type="SUPFAM" id="SSF57667">
    <property type="entry name" value="beta-beta-alpha zinc fingers"/>
    <property type="match status" value="2"/>
</dbReference>
<sequence>MEYNKKMPSMQINAQDFHKKCILPILNSQPPDTKRPAERTESLQNRPRRPATKFLCSFPNCVKLFNTLTAKDKHLRYHYKERSYYCHLCPKSYTQSNNLVKHMRKHRTPAIELRRIHNCEFCSKSYTEKYNLKIHERKAHPIEYERKYNIRSGIS</sequence>
<dbReference type="InterPro" id="IPR013087">
    <property type="entry name" value="Znf_C2H2_type"/>
</dbReference>
<evidence type="ECO:0000256" key="8">
    <source>
        <dbReference type="ARBA" id="ARBA00023242"/>
    </source>
</evidence>
<dbReference type="InterPro" id="IPR051061">
    <property type="entry name" value="Zinc_finger_trans_reg"/>
</dbReference>
<evidence type="ECO:0000256" key="4">
    <source>
        <dbReference type="ARBA" id="ARBA00022771"/>
    </source>
</evidence>
<evidence type="ECO:0000256" key="5">
    <source>
        <dbReference type="ARBA" id="ARBA00022833"/>
    </source>
</evidence>
<keyword evidence="6" id="KW-0805">Transcription regulation</keyword>
<keyword evidence="5" id="KW-0862">Zinc</keyword>
<comment type="subcellular location">
    <subcellularLocation>
        <location evidence="1">Nucleus</location>
    </subcellularLocation>
</comment>
<evidence type="ECO:0000256" key="10">
    <source>
        <dbReference type="SAM" id="MobiDB-lite"/>
    </source>
</evidence>
<feature type="domain" description="C2H2-type" evidence="11">
    <location>
        <begin position="84"/>
        <end position="106"/>
    </location>
</feature>
<evidence type="ECO:0000256" key="1">
    <source>
        <dbReference type="ARBA" id="ARBA00004123"/>
    </source>
</evidence>
<feature type="compositionally biased region" description="Basic and acidic residues" evidence="10">
    <location>
        <begin position="32"/>
        <end position="41"/>
    </location>
</feature>
<evidence type="ECO:0000256" key="3">
    <source>
        <dbReference type="ARBA" id="ARBA00022737"/>
    </source>
</evidence>
<dbReference type="PANTHER" id="PTHR46179">
    <property type="entry name" value="ZINC FINGER PROTEIN"/>
    <property type="match status" value="1"/>
</dbReference>
<dbReference type="AlphaFoldDB" id="A0AAD1XWS8"/>
<comment type="caution">
    <text evidence="12">The sequence shown here is derived from an EMBL/GenBank/DDBJ whole genome shotgun (WGS) entry which is preliminary data.</text>
</comment>
<organism evidence="12 13">
    <name type="scientific">Euplotes crassus</name>
    <dbReference type="NCBI Taxonomy" id="5936"/>
    <lineage>
        <taxon>Eukaryota</taxon>
        <taxon>Sar</taxon>
        <taxon>Alveolata</taxon>
        <taxon>Ciliophora</taxon>
        <taxon>Intramacronucleata</taxon>
        <taxon>Spirotrichea</taxon>
        <taxon>Hypotrichia</taxon>
        <taxon>Euplotida</taxon>
        <taxon>Euplotidae</taxon>
        <taxon>Moneuplotes</taxon>
    </lineage>
</organism>
<proteinExistence type="predicted"/>
<dbReference type="Gene3D" id="3.30.160.60">
    <property type="entry name" value="Classic Zinc Finger"/>
    <property type="match status" value="2"/>
</dbReference>
<dbReference type="PROSITE" id="PS50157">
    <property type="entry name" value="ZINC_FINGER_C2H2_2"/>
    <property type="match status" value="3"/>
</dbReference>
<dbReference type="FunFam" id="3.30.160.60:FF:000110">
    <property type="entry name" value="Zinc finger protein-like"/>
    <property type="match status" value="1"/>
</dbReference>
<evidence type="ECO:0000256" key="2">
    <source>
        <dbReference type="ARBA" id="ARBA00022723"/>
    </source>
</evidence>
<protein>
    <recommendedName>
        <fullName evidence="11">C2H2-type domain-containing protein</fullName>
    </recommendedName>
</protein>
<keyword evidence="3" id="KW-0677">Repeat</keyword>
<dbReference type="InterPro" id="IPR036236">
    <property type="entry name" value="Znf_C2H2_sf"/>
</dbReference>
<evidence type="ECO:0000313" key="13">
    <source>
        <dbReference type="Proteomes" id="UP001295684"/>
    </source>
</evidence>
<dbReference type="GO" id="GO:0006357">
    <property type="term" value="P:regulation of transcription by RNA polymerase II"/>
    <property type="evidence" value="ECO:0007669"/>
    <property type="project" value="TreeGrafter"/>
</dbReference>
<dbReference type="SMART" id="SM00355">
    <property type="entry name" value="ZnF_C2H2"/>
    <property type="match status" value="3"/>
</dbReference>
<keyword evidence="7" id="KW-0804">Transcription</keyword>
<dbReference type="Proteomes" id="UP001295684">
    <property type="component" value="Unassembled WGS sequence"/>
</dbReference>
<dbReference type="GO" id="GO:0005634">
    <property type="term" value="C:nucleus"/>
    <property type="evidence" value="ECO:0007669"/>
    <property type="project" value="UniProtKB-SubCell"/>
</dbReference>
<keyword evidence="2" id="KW-0479">Metal-binding</keyword>
<feature type="region of interest" description="Disordered" evidence="10">
    <location>
        <begin position="26"/>
        <end position="46"/>
    </location>
</feature>
<dbReference type="EMBL" id="CAMPGE010022219">
    <property type="protein sequence ID" value="CAI2380274.1"/>
    <property type="molecule type" value="Genomic_DNA"/>
</dbReference>
<evidence type="ECO:0000256" key="9">
    <source>
        <dbReference type="PROSITE-ProRule" id="PRU00042"/>
    </source>
</evidence>
<evidence type="ECO:0000259" key="11">
    <source>
        <dbReference type="PROSITE" id="PS50157"/>
    </source>
</evidence>
<accession>A0AAD1XWS8</accession>
<feature type="domain" description="C2H2-type" evidence="11">
    <location>
        <begin position="54"/>
        <end position="83"/>
    </location>
</feature>
<keyword evidence="13" id="KW-1185">Reference proteome</keyword>
<reference evidence="12" key="1">
    <citation type="submission" date="2023-07" db="EMBL/GenBank/DDBJ databases">
        <authorList>
            <consortium name="AG Swart"/>
            <person name="Singh M."/>
            <person name="Singh A."/>
            <person name="Seah K."/>
            <person name="Emmerich C."/>
        </authorList>
    </citation>
    <scope>NUCLEOTIDE SEQUENCE</scope>
    <source>
        <strain evidence="12">DP1</strain>
    </source>
</reference>